<organism evidence="2">
    <name type="scientific">Anguilla anguilla</name>
    <name type="common">European freshwater eel</name>
    <name type="synonym">Muraena anguilla</name>
    <dbReference type="NCBI Taxonomy" id="7936"/>
    <lineage>
        <taxon>Eukaryota</taxon>
        <taxon>Metazoa</taxon>
        <taxon>Chordata</taxon>
        <taxon>Craniata</taxon>
        <taxon>Vertebrata</taxon>
        <taxon>Euteleostomi</taxon>
        <taxon>Actinopterygii</taxon>
        <taxon>Neopterygii</taxon>
        <taxon>Teleostei</taxon>
        <taxon>Anguilliformes</taxon>
        <taxon>Anguillidae</taxon>
        <taxon>Anguilla</taxon>
    </lineage>
</organism>
<reference evidence="2" key="2">
    <citation type="journal article" date="2015" name="Fish Shellfish Immunol.">
        <title>Early steps in the European eel (Anguilla anguilla)-Vibrio vulnificus interaction in the gills: Role of the RtxA13 toxin.</title>
        <authorList>
            <person name="Callol A."/>
            <person name="Pajuelo D."/>
            <person name="Ebbesson L."/>
            <person name="Teles M."/>
            <person name="MacKenzie S."/>
            <person name="Amaro C."/>
        </authorList>
    </citation>
    <scope>NUCLEOTIDE SEQUENCE</scope>
</reference>
<reference evidence="2" key="1">
    <citation type="submission" date="2014-11" db="EMBL/GenBank/DDBJ databases">
        <authorList>
            <person name="Amaro Gonzalez C."/>
        </authorList>
    </citation>
    <scope>NUCLEOTIDE SEQUENCE</scope>
</reference>
<sequence length="57" mass="6206">MLVFSFSVSFTSGGYTSSMACPSSRSNVTTQTHSSQEEKRAHGRREAMFSAPFSVLP</sequence>
<feature type="region of interest" description="Disordered" evidence="1">
    <location>
        <begin position="15"/>
        <end position="57"/>
    </location>
</feature>
<dbReference type="EMBL" id="GBXM01084045">
    <property type="protein sequence ID" value="JAH24532.1"/>
    <property type="molecule type" value="Transcribed_RNA"/>
</dbReference>
<proteinExistence type="predicted"/>
<feature type="compositionally biased region" description="Polar residues" evidence="1">
    <location>
        <begin position="19"/>
        <end position="34"/>
    </location>
</feature>
<name>A0A0E9R6X8_ANGAN</name>
<accession>A0A0E9R6X8</accession>
<feature type="compositionally biased region" description="Basic and acidic residues" evidence="1">
    <location>
        <begin position="35"/>
        <end position="47"/>
    </location>
</feature>
<evidence type="ECO:0000313" key="2">
    <source>
        <dbReference type="EMBL" id="JAH24532.1"/>
    </source>
</evidence>
<dbReference type="AlphaFoldDB" id="A0A0E9R6X8"/>
<evidence type="ECO:0000256" key="1">
    <source>
        <dbReference type="SAM" id="MobiDB-lite"/>
    </source>
</evidence>
<protein>
    <submittedName>
        <fullName evidence="2">Uncharacterized protein</fullName>
    </submittedName>
</protein>